<evidence type="ECO:0000256" key="1">
    <source>
        <dbReference type="SAM" id="MobiDB-lite"/>
    </source>
</evidence>
<dbReference type="AlphaFoldDB" id="A0AAN5BRV6"/>
<feature type="region of interest" description="Disordered" evidence="1">
    <location>
        <begin position="1"/>
        <end position="28"/>
    </location>
</feature>
<sequence length="80" mass="9398">MSIQALPQTLPPSTNPTQTIDRYEPSWYQPTLPRLPETARQIFRDYSHIPEDNILEHIYRVRNKAWDVYVSAPYPTNPNS</sequence>
<evidence type="ECO:0000313" key="2">
    <source>
        <dbReference type="EMBL" id="GMG29520.1"/>
    </source>
</evidence>
<gene>
    <name evidence="2" type="ORF">Aory04_000577200</name>
</gene>
<comment type="caution">
    <text evidence="2">The sequence shown here is derived from an EMBL/GenBank/DDBJ whole genome shotgun (WGS) entry which is preliminary data.</text>
</comment>
<organism evidence="2 3">
    <name type="scientific">Aspergillus oryzae</name>
    <name type="common">Yellow koji mold</name>
    <dbReference type="NCBI Taxonomy" id="5062"/>
    <lineage>
        <taxon>Eukaryota</taxon>
        <taxon>Fungi</taxon>
        <taxon>Dikarya</taxon>
        <taxon>Ascomycota</taxon>
        <taxon>Pezizomycotina</taxon>
        <taxon>Eurotiomycetes</taxon>
        <taxon>Eurotiomycetidae</taxon>
        <taxon>Eurotiales</taxon>
        <taxon>Aspergillaceae</taxon>
        <taxon>Aspergillus</taxon>
        <taxon>Aspergillus subgen. Circumdati</taxon>
    </lineage>
</organism>
<proteinExistence type="predicted"/>
<protein>
    <submittedName>
        <fullName evidence="2">Unnamed protein product</fullName>
    </submittedName>
</protein>
<name>A0AAN5BRV6_ASPOZ</name>
<evidence type="ECO:0000313" key="3">
    <source>
        <dbReference type="Proteomes" id="UP001165205"/>
    </source>
</evidence>
<accession>A0AAN5BRV6</accession>
<dbReference type="EMBL" id="BSYA01000058">
    <property type="protein sequence ID" value="GMG29520.1"/>
    <property type="molecule type" value="Genomic_DNA"/>
</dbReference>
<reference evidence="2" key="1">
    <citation type="submission" date="2023-04" db="EMBL/GenBank/DDBJ databases">
        <title>Aspergillus oryzae NBRC 4228.</title>
        <authorList>
            <person name="Ichikawa N."/>
            <person name="Sato H."/>
            <person name="Tonouchi N."/>
        </authorList>
    </citation>
    <scope>NUCLEOTIDE SEQUENCE</scope>
    <source>
        <strain evidence="2">NBRC 4228</strain>
    </source>
</reference>
<dbReference type="Proteomes" id="UP001165205">
    <property type="component" value="Unassembled WGS sequence"/>
</dbReference>